<name>A0A540K8F6_MALBA</name>
<evidence type="ECO:0000256" key="1">
    <source>
        <dbReference type="SAM" id="MobiDB-lite"/>
    </source>
</evidence>
<protein>
    <submittedName>
        <fullName evidence="2">Uncharacterized protein</fullName>
    </submittedName>
</protein>
<dbReference type="STRING" id="106549.A0A540K8F6"/>
<dbReference type="AlphaFoldDB" id="A0A540K8F6"/>
<gene>
    <name evidence="2" type="ORF">C1H46_044015</name>
</gene>
<keyword evidence="3" id="KW-1185">Reference proteome</keyword>
<proteinExistence type="predicted"/>
<feature type="compositionally biased region" description="Polar residues" evidence="1">
    <location>
        <begin position="149"/>
        <end position="160"/>
    </location>
</feature>
<reference evidence="2 3" key="1">
    <citation type="journal article" date="2019" name="G3 (Bethesda)">
        <title>Sequencing of a Wild Apple (Malus baccata) Genome Unravels the Differences Between Cultivated and Wild Apple Species Regarding Disease Resistance and Cold Tolerance.</title>
        <authorList>
            <person name="Chen X."/>
        </authorList>
    </citation>
    <scope>NUCLEOTIDE SEQUENCE [LARGE SCALE GENOMIC DNA]</scope>
    <source>
        <strain evidence="3">cv. Shandingzi</strain>
        <tissue evidence="2">Leaves</tissue>
    </source>
</reference>
<accession>A0A540K8F6</accession>
<organism evidence="2 3">
    <name type="scientific">Malus baccata</name>
    <name type="common">Siberian crab apple</name>
    <name type="synonym">Pyrus baccata</name>
    <dbReference type="NCBI Taxonomy" id="106549"/>
    <lineage>
        <taxon>Eukaryota</taxon>
        <taxon>Viridiplantae</taxon>
        <taxon>Streptophyta</taxon>
        <taxon>Embryophyta</taxon>
        <taxon>Tracheophyta</taxon>
        <taxon>Spermatophyta</taxon>
        <taxon>Magnoliopsida</taxon>
        <taxon>eudicotyledons</taxon>
        <taxon>Gunneridae</taxon>
        <taxon>Pentapetalae</taxon>
        <taxon>rosids</taxon>
        <taxon>fabids</taxon>
        <taxon>Rosales</taxon>
        <taxon>Rosaceae</taxon>
        <taxon>Amygdaloideae</taxon>
        <taxon>Maleae</taxon>
        <taxon>Malus</taxon>
    </lineage>
</organism>
<dbReference type="EMBL" id="VIEB01001805">
    <property type="protein sequence ID" value="TQD70450.1"/>
    <property type="molecule type" value="Genomic_DNA"/>
</dbReference>
<evidence type="ECO:0000313" key="2">
    <source>
        <dbReference type="EMBL" id="TQD70450.1"/>
    </source>
</evidence>
<dbReference type="Proteomes" id="UP000315295">
    <property type="component" value="Unassembled WGS sequence"/>
</dbReference>
<sequence length="259" mass="28408">MSNSRVTITLGRSGQVVERGGFVSNSAKVRGDGGMVSGSKRMAGRLGSNAHGFSFSAGKRYIVLSIYLAYQHITYSQIRMKLLHKRLSKKQIDGVVEERKQMDPHAKLSKPVHPSLRYQVLQHTSETNASSPMRQAPPRESQAGLYQVNSRGNFYSSPTTDGFRGRSPRKELHPPSSFRPVDASRAGQFPRNGMIGSSQPTDSFIFTMKAAPQAARPIAQFAPATGGVQRSSQMVDDTLTVAELLHRLGFGKICHYFPG</sequence>
<comment type="caution">
    <text evidence="2">The sequence shown here is derived from an EMBL/GenBank/DDBJ whole genome shotgun (WGS) entry which is preliminary data.</text>
</comment>
<evidence type="ECO:0000313" key="3">
    <source>
        <dbReference type="Proteomes" id="UP000315295"/>
    </source>
</evidence>
<feature type="region of interest" description="Disordered" evidence="1">
    <location>
        <begin position="149"/>
        <end position="200"/>
    </location>
</feature>